<feature type="transmembrane region" description="Helical" evidence="8">
    <location>
        <begin position="238"/>
        <end position="257"/>
    </location>
</feature>
<feature type="transmembrane region" description="Helical" evidence="8">
    <location>
        <begin position="178"/>
        <end position="196"/>
    </location>
</feature>
<evidence type="ECO:0000313" key="10">
    <source>
        <dbReference type="EMBL" id="CAG5108794.1"/>
    </source>
</evidence>
<feature type="transmembrane region" description="Helical" evidence="8">
    <location>
        <begin position="371"/>
        <end position="391"/>
    </location>
</feature>
<dbReference type="InterPro" id="IPR036259">
    <property type="entry name" value="MFS_trans_sf"/>
</dbReference>
<accession>A0A8J2MYY2</accession>
<evidence type="ECO:0000256" key="2">
    <source>
        <dbReference type="ARBA" id="ARBA00022448"/>
    </source>
</evidence>
<feature type="transmembrane region" description="Helical" evidence="8">
    <location>
        <begin position="202"/>
        <end position="226"/>
    </location>
</feature>
<dbReference type="Proteomes" id="UP000786811">
    <property type="component" value="Unassembled WGS sequence"/>
</dbReference>
<comment type="subcellular location">
    <subcellularLocation>
        <location evidence="1">Membrane</location>
        <topology evidence="1">Multi-pass membrane protein</topology>
    </subcellularLocation>
</comment>
<evidence type="ECO:0000256" key="6">
    <source>
        <dbReference type="ARBA" id="ARBA00023136"/>
    </source>
</evidence>
<evidence type="ECO:0000256" key="1">
    <source>
        <dbReference type="ARBA" id="ARBA00004141"/>
    </source>
</evidence>
<dbReference type="GO" id="GO:0006820">
    <property type="term" value="P:monoatomic anion transport"/>
    <property type="evidence" value="ECO:0007669"/>
    <property type="project" value="TreeGrafter"/>
</dbReference>
<dbReference type="FunFam" id="1.20.1250.20:FF:000003">
    <property type="entry name" value="Solute carrier family 17 member 3"/>
    <property type="match status" value="1"/>
</dbReference>
<dbReference type="Pfam" id="PF07690">
    <property type="entry name" value="MFS_1"/>
    <property type="match status" value="1"/>
</dbReference>
<dbReference type="InterPro" id="IPR050382">
    <property type="entry name" value="MFS_Na/Anion_cotransporter"/>
</dbReference>
<name>A0A8J2MYY2_COTCN</name>
<dbReference type="OrthoDB" id="2985014at2759"/>
<feature type="domain" description="Major facilitator superfamily (MFS) profile" evidence="9">
    <location>
        <begin position="87"/>
        <end position="526"/>
    </location>
</feature>
<sequence length="557" mass="62190">MYKVFLNKFKSQWIPTRVVICIMMFTCCWTSYMCRLQMSILAVPMIKTLEDQQSSHGACAEQETLKSRRSVFIDSEDSSEDINKNGNFTHVFLPRKINTTDAVLLSDDNDNTYYNYTDALILDTRKSKRTTGFHLFSNTPFEWTPFIRGQLISAYAWGNVPGNFLGGVLAQKFGPRRAVLWSSILASFVSLATPILAQLSWIALLLSRVIIGLTGGITFPACHTLVAKWSPPDEKGRFVWTLQGGTFGSIFLFGIISGIAEKINWESGWYIPALSMMVWIVFWWFLAYDSPEEHPHISEKEKQFIVESLSGSVNVEKPSFSNTPILKILTSIPFICLVLCHFGNVFLLFFYQNGMMLYQTKALGFKLTKGGVVSGLPWASRVLFAFVFGWIGDTIKRKDKLSVTALRKCATVFSHFLPGVCLIIVGYLGCSMVWANVFLVLALGFNGAASISNLSNNQDLSPNYAGFLYGIMNTVGSLSGIMISPIVEEVAGKWGHPIEKWQILFWIGAIVCITCMVIFIIGGSGQVQSWNEVRSNNPHRPNPISSNQEESTATTKT</sequence>
<dbReference type="Gene3D" id="1.20.1250.20">
    <property type="entry name" value="MFS general substrate transporter like domains"/>
    <property type="match status" value="2"/>
</dbReference>
<evidence type="ECO:0000256" key="8">
    <source>
        <dbReference type="SAM" id="Phobius"/>
    </source>
</evidence>
<feature type="transmembrane region" description="Helical" evidence="8">
    <location>
        <begin position="328"/>
        <end position="351"/>
    </location>
</feature>
<dbReference type="SUPFAM" id="SSF103473">
    <property type="entry name" value="MFS general substrate transporter"/>
    <property type="match status" value="1"/>
</dbReference>
<evidence type="ECO:0000256" key="3">
    <source>
        <dbReference type="ARBA" id="ARBA00022692"/>
    </source>
</evidence>
<evidence type="ECO:0000256" key="4">
    <source>
        <dbReference type="ARBA" id="ARBA00022847"/>
    </source>
</evidence>
<feature type="transmembrane region" description="Helical" evidence="8">
    <location>
        <begin position="503"/>
        <end position="522"/>
    </location>
</feature>
<keyword evidence="3 8" id="KW-0812">Transmembrane</keyword>
<keyword evidence="2" id="KW-0813">Transport</keyword>
<keyword evidence="4" id="KW-0769">Symport</keyword>
<dbReference type="GO" id="GO:0016020">
    <property type="term" value="C:membrane"/>
    <property type="evidence" value="ECO:0007669"/>
    <property type="project" value="UniProtKB-SubCell"/>
</dbReference>
<organism evidence="10 11">
    <name type="scientific">Cotesia congregata</name>
    <name type="common">Parasitoid wasp</name>
    <name type="synonym">Apanteles congregatus</name>
    <dbReference type="NCBI Taxonomy" id="51543"/>
    <lineage>
        <taxon>Eukaryota</taxon>
        <taxon>Metazoa</taxon>
        <taxon>Ecdysozoa</taxon>
        <taxon>Arthropoda</taxon>
        <taxon>Hexapoda</taxon>
        <taxon>Insecta</taxon>
        <taxon>Pterygota</taxon>
        <taxon>Neoptera</taxon>
        <taxon>Endopterygota</taxon>
        <taxon>Hymenoptera</taxon>
        <taxon>Apocrita</taxon>
        <taxon>Ichneumonoidea</taxon>
        <taxon>Braconidae</taxon>
        <taxon>Microgastrinae</taxon>
        <taxon>Cotesia</taxon>
    </lineage>
</organism>
<gene>
    <name evidence="10" type="ORF">HICCMSTLAB_LOCUS13430</name>
</gene>
<keyword evidence="11" id="KW-1185">Reference proteome</keyword>
<comment type="caution">
    <text evidence="10">The sequence shown here is derived from an EMBL/GenBank/DDBJ whole genome shotgun (WGS) entry which is preliminary data.</text>
</comment>
<dbReference type="AlphaFoldDB" id="A0A8J2MYY2"/>
<feature type="transmembrane region" description="Helical" evidence="8">
    <location>
        <begin position="434"/>
        <end position="452"/>
    </location>
</feature>
<dbReference type="PANTHER" id="PTHR11662:SF336">
    <property type="entry name" value="LP19554P"/>
    <property type="match status" value="1"/>
</dbReference>
<dbReference type="InterPro" id="IPR020846">
    <property type="entry name" value="MFS_dom"/>
</dbReference>
<dbReference type="PANTHER" id="PTHR11662">
    <property type="entry name" value="SOLUTE CARRIER FAMILY 17"/>
    <property type="match status" value="1"/>
</dbReference>
<feature type="transmembrane region" description="Helical" evidence="8">
    <location>
        <begin position="12"/>
        <end position="32"/>
    </location>
</feature>
<protein>
    <submittedName>
        <fullName evidence="10">Similar to SLC17A6: Vesicular glutamate transporter 2 (Homo sapiens)</fullName>
    </submittedName>
</protein>
<dbReference type="GO" id="GO:0015293">
    <property type="term" value="F:symporter activity"/>
    <property type="evidence" value="ECO:0007669"/>
    <property type="project" value="UniProtKB-KW"/>
</dbReference>
<evidence type="ECO:0000259" key="9">
    <source>
        <dbReference type="PROSITE" id="PS50850"/>
    </source>
</evidence>
<feature type="region of interest" description="Disordered" evidence="7">
    <location>
        <begin position="532"/>
        <end position="557"/>
    </location>
</feature>
<evidence type="ECO:0000256" key="7">
    <source>
        <dbReference type="SAM" id="MobiDB-lite"/>
    </source>
</evidence>
<proteinExistence type="predicted"/>
<reference evidence="10" key="1">
    <citation type="submission" date="2021-04" db="EMBL/GenBank/DDBJ databases">
        <authorList>
            <person name="Chebbi M.A.C M."/>
        </authorList>
    </citation>
    <scope>NUCLEOTIDE SEQUENCE</scope>
</reference>
<dbReference type="PROSITE" id="PS50850">
    <property type="entry name" value="MFS"/>
    <property type="match status" value="1"/>
</dbReference>
<evidence type="ECO:0000313" key="11">
    <source>
        <dbReference type="Proteomes" id="UP000786811"/>
    </source>
</evidence>
<keyword evidence="5 8" id="KW-1133">Transmembrane helix</keyword>
<feature type="transmembrane region" description="Helical" evidence="8">
    <location>
        <begin position="464"/>
        <end position="483"/>
    </location>
</feature>
<keyword evidence="6 8" id="KW-0472">Membrane</keyword>
<dbReference type="InterPro" id="IPR011701">
    <property type="entry name" value="MFS"/>
</dbReference>
<evidence type="ECO:0000256" key="5">
    <source>
        <dbReference type="ARBA" id="ARBA00022989"/>
    </source>
</evidence>
<feature type="transmembrane region" description="Helical" evidence="8">
    <location>
        <begin position="269"/>
        <end position="288"/>
    </location>
</feature>
<dbReference type="EMBL" id="CAJNRD030001124">
    <property type="protein sequence ID" value="CAG5108794.1"/>
    <property type="molecule type" value="Genomic_DNA"/>
</dbReference>